<reference evidence="3" key="1">
    <citation type="journal article" date="2014" name="Proc. Natl. Acad. Sci. U.S.A.">
        <title>Extensive sampling of basidiomycete genomes demonstrates inadequacy of the white-rot/brown-rot paradigm for wood decay fungi.</title>
        <authorList>
            <person name="Riley R."/>
            <person name="Salamov A.A."/>
            <person name="Brown D.W."/>
            <person name="Nagy L.G."/>
            <person name="Floudas D."/>
            <person name="Held B.W."/>
            <person name="Levasseur A."/>
            <person name="Lombard V."/>
            <person name="Morin E."/>
            <person name="Otillar R."/>
            <person name="Lindquist E.A."/>
            <person name="Sun H."/>
            <person name="LaButti K.M."/>
            <person name="Schmutz J."/>
            <person name="Jabbour D."/>
            <person name="Luo H."/>
            <person name="Baker S.E."/>
            <person name="Pisabarro A.G."/>
            <person name="Walton J.D."/>
            <person name="Blanchette R.A."/>
            <person name="Henrissat B."/>
            <person name="Martin F."/>
            <person name="Cullen D."/>
            <person name="Hibbett D.S."/>
            <person name="Grigoriev I.V."/>
        </authorList>
    </citation>
    <scope>NUCLEOTIDE SEQUENCE [LARGE SCALE GENOMIC DNA]</scope>
    <source>
        <strain evidence="3">MUCL 33604</strain>
    </source>
</reference>
<gene>
    <name evidence="2" type="ORF">JAAARDRAFT_435761</name>
</gene>
<evidence type="ECO:0000313" key="2">
    <source>
        <dbReference type="EMBL" id="KDQ53126.1"/>
    </source>
</evidence>
<dbReference type="Proteomes" id="UP000027265">
    <property type="component" value="Unassembled WGS sequence"/>
</dbReference>
<evidence type="ECO:0000313" key="3">
    <source>
        <dbReference type="Proteomes" id="UP000027265"/>
    </source>
</evidence>
<dbReference type="HOGENOM" id="CLU_2867966_0_0_1"/>
<feature type="transmembrane region" description="Helical" evidence="1">
    <location>
        <begin position="20"/>
        <end position="40"/>
    </location>
</feature>
<proteinExistence type="predicted"/>
<name>A0A067PS22_9AGAM</name>
<keyword evidence="3" id="KW-1185">Reference proteome</keyword>
<keyword evidence="1" id="KW-1133">Transmembrane helix</keyword>
<sequence length="64" mass="7619">MWMGLYMFLGFTPLIRLELMLILIVIAKALLLLEGVAMVVEKSIGMHMFLCMRTRRNWMKIMWL</sequence>
<protein>
    <submittedName>
        <fullName evidence="2">Uncharacterized protein</fullName>
    </submittedName>
</protein>
<evidence type="ECO:0000256" key="1">
    <source>
        <dbReference type="SAM" id="Phobius"/>
    </source>
</evidence>
<organism evidence="2 3">
    <name type="scientific">Jaapia argillacea MUCL 33604</name>
    <dbReference type="NCBI Taxonomy" id="933084"/>
    <lineage>
        <taxon>Eukaryota</taxon>
        <taxon>Fungi</taxon>
        <taxon>Dikarya</taxon>
        <taxon>Basidiomycota</taxon>
        <taxon>Agaricomycotina</taxon>
        <taxon>Agaricomycetes</taxon>
        <taxon>Agaricomycetidae</taxon>
        <taxon>Jaapiales</taxon>
        <taxon>Jaapiaceae</taxon>
        <taxon>Jaapia</taxon>
    </lineage>
</organism>
<accession>A0A067PS22</accession>
<dbReference type="AlphaFoldDB" id="A0A067PS22"/>
<dbReference type="InParanoid" id="A0A067PS22"/>
<keyword evidence="1" id="KW-0812">Transmembrane</keyword>
<keyword evidence="1" id="KW-0472">Membrane</keyword>
<dbReference type="EMBL" id="KL197735">
    <property type="protein sequence ID" value="KDQ53126.1"/>
    <property type="molecule type" value="Genomic_DNA"/>
</dbReference>